<dbReference type="InterPro" id="IPR007872">
    <property type="entry name" value="DPH_MB_dom"/>
</dbReference>
<evidence type="ECO:0000313" key="9">
    <source>
        <dbReference type="EMBL" id="KAG1576354.1"/>
    </source>
</evidence>
<dbReference type="PANTHER" id="PTHR45255:SF1">
    <property type="entry name" value="DNAJ HOMOLOG SUBFAMILY C MEMBER 24"/>
    <property type="match status" value="1"/>
</dbReference>
<reference evidence="9 10" key="1">
    <citation type="journal article" date="2020" name="Microb. Genom.">
        <title>Genetic diversity of clinical and environmental Mucorales isolates obtained from an investigation of mucormycosis cases among solid organ transplant recipients.</title>
        <authorList>
            <person name="Nguyen M.H."/>
            <person name="Kaul D."/>
            <person name="Muto C."/>
            <person name="Cheng S.J."/>
            <person name="Richter R.A."/>
            <person name="Bruno V.M."/>
            <person name="Liu G."/>
            <person name="Beyhan S."/>
            <person name="Sundermann A.J."/>
            <person name="Mounaud S."/>
            <person name="Pasculle A.W."/>
            <person name="Nierman W.C."/>
            <person name="Driscoll E."/>
            <person name="Cumbie R."/>
            <person name="Clancy C.J."/>
            <person name="Dupont C.L."/>
        </authorList>
    </citation>
    <scope>NUCLEOTIDE SEQUENCE [LARGE SCALE GENOMIC DNA]</scope>
    <source>
        <strain evidence="9 10">GL24</strain>
    </source>
</reference>
<dbReference type="PROSITE" id="PS51074">
    <property type="entry name" value="DPH_MB"/>
    <property type="match status" value="1"/>
</dbReference>
<keyword evidence="4" id="KW-0479">Metal-binding</keyword>
<dbReference type="Gene3D" id="3.10.660.10">
    <property type="entry name" value="DPH Zinc finger"/>
    <property type="match status" value="1"/>
</dbReference>
<keyword evidence="5" id="KW-0862">Zinc</keyword>
<evidence type="ECO:0000259" key="8">
    <source>
        <dbReference type="PROSITE" id="PS51074"/>
    </source>
</evidence>
<accession>A0A9P6ZEQ4</accession>
<evidence type="ECO:0000256" key="4">
    <source>
        <dbReference type="ARBA" id="ARBA00022723"/>
    </source>
</evidence>
<keyword evidence="10" id="KW-1185">Reference proteome</keyword>
<dbReference type="CDD" id="cd06257">
    <property type="entry name" value="DnaJ"/>
    <property type="match status" value="1"/>
</dbReference>
<organism evidence="9 10">
    <name type="scientific">Rhizopus delemar</name>
    <dbReference type="NCBI Taxonomy" id="936053"/>
    <lineage>
        <taxon>Eukaryota</taxon>
        <taxon>Fungi</taxon>
        <taxon>Fungi incertae sedis</taxon>
        <taxon>Mucoromycota</taxon>
        <taxon>Mucoromycotina</taxon>
        <taxon>Mucoromycetes</taxon>
        <taxon>Mucorales</taxon>
        <taxon>Mucorineae</taxon>
        <taxon>Rhizopodaceae</taxon>
        <taxon>Rhizopus</taxon>
    </lineage>
</organism>
<dbReference type="InterPro" id="IPR036869">
    <property type="entry name" value="J_dom_sf"/>
</dbReference>
<gene>
    <name evidence="9" type="ORF">G6F50_000272</name>
</gene>
<evidence type="ECO:0000256" key="2">
    <source>
        <dbReference type="ARBA" id="ARBA00006169"/>
    </source>
</evidence>
<protein>
    <recommendedName>
        <fullName evidence="3">Diphthamide biosynthesis protein 4</fullName>
    </recommendedName>
</protein>
<comment type="function">
    <text evidence="1">Required for the first step of diphthamide biosynthesis, the transfer of 3-amino-3-carboxypropyl from S-adenosyl-L-methionine to a histidine residue. Diphthamide is a post-translational modification of histidine which occurs in elongation factor 2.</text>
</comment>
<dbReference type="Proteomes" id="UP000740926">
    <property type="component" value="Unassembled WGS sequence"/>
</dbReference>
<dbReference type="PROSITE" id="PS50076">
    <property type="entry name" value="DNAJ_2"/>
    <property type="match status" value="1"/>
</dbReference>
<name>A0A9P6ZEQ4_9FUNG</name>
<dbReference type="GO" id="GO:0008198">
    <property type="term" value="F:ferrous iron binding"/>
    <property type="evidence" value="ECO:0007669"/>
    <property type="project" value="TreeGrafter"/>
</dbReference>
<proteinExistence type="inferred from homology"/>
<dbReference type="InterPro" id="IPR036671">
    <property type="entry name" value="DPH_MB_sf"/>
</dbReference>
<dbReference type="PRINTS" id="PR00625">
    <property type="entry name" value="JDOMAIN"/>
</dbReference>
<evidence type="ECO:0000259" key="7">
    <source>
        <dbReference type="PROSITE" id="PS50076"/>
    </source>
</evidence>
<feature type="domain" description="DPH-type MB" evidence="8">
    <location>
        <begin position="77"/>
        <end position="133"/>
    </location>
</feature>
<feature type="domain" description="J" evidence="7">
    <location>
        <begin position="3"/>
        <end position="66"/>
    </location>
</feature>
<comment type="caution">
    <text evidence="9">The sequence shown here is derived from an EMBL/GenBank/DDBJ whole genome shotgun (WGS) entry which is preliminary data.</text>
</comment>
<sequence length="140" mass="16254">MPTYYEVLGVSETASTEFIKQRFHQLILEQHHPDKSSGNDTTAQQVLKAWDILRNPENRKKYDIELESQRNKQDLAIGAEVDLDDMEYSEKDQSFSLECRCSGTYRITENDLENDIDIVGCNNCSLKIRVLYEVLEEEES</sequence>
<dbReference type="Pfam" id="PF00226">
    <property type="entry name" value="DnaJ"/>
    <property type="match status" value="1"/>
</dbReference>
<dbReference type="InterPro" id="IPR001623">
    <property type="entry name" value="DnaJ_domain"/>
</dbReference>
<dbReference type="PANTHER" id="PTHR45255">
    <property type="entry name" value="DNAJ HOMOLOG SUBFAMILY C MEMBER 24"/>
    <property type="match status" value="1"/>
</dbReference>
<evidence type="ECO:0000256" key="6">
    <source>
        <dbReference type="ARBA" id="ARBA00023004"/>
    </source>
</evidence>
<dbReference type="Pfam" id="PF05207">
    <property type="entry name" value="Zn_ribbon_CSL"/>
    <property type="match status" value="1"/>
</dbReference>
<comment type="similarity">
    <text evidence="2">Belongs to the DPH4 family.</text>
</comment>
<dbReference type="SMART" id="SM00271">
    <property type="entry name" value="DnaJ"/>
    <property type="match status" value="1"/>
</dbReference>
<dbReference type="Gene3D" id="1.10.287.110">
    <property type="entry name" value="DnaJ domain"/>
    <property type="match status" value="1"/>
</dbReference>
<dbReference type="SUPFAM" id="SSF144217">
    <property type="entry name" value="CSL zinc finger"/>
    <property type="match status" value="1"/>
</dbReference>
<dbReference type="GO" id="GO:0001671">
    <property type="term" value="F:ATPase activator activity"/>
    <property type="evidence" value="ECO:0007669"/>
    <property type="project" value="TreeGrafter"/>
</dbReference>
<keyword evidence="6" id="KW-0408">Iron</keyword>
<evidence type="ECO:0000256" key="1">
    <source>
        <dbReference type="ARBA" id="ARBA00003474"/>
    </source>
</evidence>
<evidence type="ECO:0000313" key="10">
    <source>
        <dbReference type="Proteomes" id="UP000740926"/>
    </source>
</evidence>
<evidence type="ECO:0000256" key="5">
    <source>
        <dbReference type="ARBA" id="ARBA00022833"/>
    </source>
</evidence>
<dbReference type="SUPFAM" id="SSF46565">
    <property type="entry name" value="Chaperone J-domain"/>
    <property type="match status" value="1"/>
</dbReference>
<evidence type="ECO:0000256" key="3">
    <source>
        <dbReference type="ARBA" id="ARBA00021797"/>
    </source>
</evidence>
<dbReference type="EMBL" id="JAANIU010000014">
    <property type="protein sequence ID" value="KAG1576354.1"/>
    <property type="molecule type" value="Genomic_DNA"/>
</dbReference>
<dbReference type="AlphaFoldDB" id="A0A9P6ZEQ4"/>